<accession>A0A0N4UBY8</accession>
<name>A0A0N4UBY8_DRAME</name>
<sequence length="41" mass="5008">MPHHTIYIYFIMQRYSSDNRFGFSDTENRFATEIESDTNSW</sequence>
<gene>
    <name evidence="1" type="ORF">DME_LOCUS8630</name>
</gene>
<dbReference type="AlphaFoldDB" id="A0A0N4UBY8"/>
<dbReference type="Proteomes" id="UP000274756">
    <property type="component" value="Unassembled WGS sequence"/>
</dbReference>
<evidence type="ECO:0000313" key="2">
    <source>
        <dbReference type="Proteomes" id="UP000038040"/>
    </source>
</evidence>
<keyword evidence="3" id="KW-1185">Reference proteome</keyword>
<proteinExistence type="predicted"/>
<evidence type="ECO:0000313" key="1">
    <source>
        <dbReference type="EMBL" id="VDN58657.1"/>
    </source>
</evidence>
<evidence type="ECO:0000313" key="3">
    <source>
        <dbReference type="Proteomes" id="UP000274756"/>
    </source>
</evidence>
<dbReference type="Proteomes" id="UP000038040">
    <property type="component" value="Unplaced"/>
</dbReference>
<dbReference type="EMBL" id="UYYG01001170">
    <property type="protein sequence ID" value="VDN58657.1"/>
    <property type="molecule type" value="Genomic_DNA"/>
</dbReference>
<organism evidence="2 4">
    <name type="scientific">Dracunculus medinensis</name>
    <name type="common">Guinea worm</name>
    <dbReference type="NCBI Taxonomy" id="318479"/>
    <lineage>
        <taxon>Eukaryota</taxon>
        <taxon>Metazoa</taxon>
        <taxon>Ecdysozoa</taxon>
        <taxon>Nematoda</taxon>
        <taxon>Chromadorea</taxon>
        <taxon>Rhabditida</taxon>
        <taxon>Spirurina</taxon>
        <taxon>Dracunculoidea</taxon>
        <taxon>Dracunculidae</taxon>
        <taxon>Dracunculus</taxon>
    </lineage>
</organism>
<protein>
    <submittedName>
        <fullName evidence="4">Photosystem II protein I</fullName>
    </submittedName>
</protein>
<evidence type="ECO:0000313" key="4">
    <source>
        <dbReference type="WBParaSite" id="DME_0000474701-mRNA-1"/>
    </source>
</evidence>
<dbReference type="WBParaSite" id="DME_0000474701-mRNA-1">
    <property type="protein sequence ID" value="DME_0000474701-mRNA-1"/>
    <property type="gene ID" value="DME_0000474701"/>
</dbReference>
<reference evidence="1 3" key="2">
    <citation type="submission" date="2018-11" db="EMBL/GenBank/DDBJ databases">
        <authorList>
            <consortium name="Pathogen Informatics"/>
        </authorList>
    </citation>
    <scope>NUCLEOTIDE SEQUENCE [LARGE SCALE GENOMIC DNA]</scope>
</reference>
<reference evidence="4" key="1">
    <citation type="submission" date="2017-02" db="UniProtKB">
        <authorList>
            <consortium name="WormBaseParasite"/>
        </authorList>
    </citation>
    <scope>IDENTIFICATION</scope>
</reference>